<proteinExistence type="predicted"/>
<keyword evidence="4" id="KW-1185">Reference proteome</keyword>
<feature type="chain" id="PRO_5018975487" evidence="2">
    <location>
        <begin position="26"/>
        <end position="201"/>
    </location>
</feature>
<organism evidence="3 4">
    <name type="scientific">Oleomonas cavernae</name>
    <dbReference type="NCBI Taxonomy" id="2320859"/>
    <lineage>
        <taxon>Bacteria</taxon>
        <taxon>Pseudomonadati</taxon>
        <taxon>Pseudomonadota</taxon>
        <taxon>Alphaproteobacteria</taxon>
        <taxon>Acetobacterales</taxon>
        <taxon>Acetobacteraceae</taxon>
        <taxon>Oleomonas</taxon>
    </lineage>
</organism>
<dbReference type="EMBL" id="QYUK01000011">
    <property type="protein sequence ID" value="RJF87102.1"/>
    <property type="molecule type" value="Genomic_DNA"/>
</dbReference>
<keyword evidence="1" id="KW-0812">Transmembrane</keyword>
<dbReference type="RefSeq" id="WP_119782220.1">
    <property type="nucleotide sequence ID" value="NZ_QYUK01000011.1"/>
</dbReference>
<accession>A0A418WAQ3</accession>
<evidence type="ECO:0000313" key="3">
    <source>
        <dbReference type="EMBL" id="RJF87102.1"/>
    </source>
</evidence>
<dbReference type="Proteomes" id="UP000284605">
    <property type="component" value="Unassembled WGS sequence"/>
</dbReference>
<evidence type="ECO:0000256" key="2">
    <source>
        <dbReference type="SAM" id="SignalP"/>
    </source>
</evidence>
<keyword evidence="1" id="KW-0472">Membrane</keyword>
<feature type="transmembrane region" description="Helical" evidence="1">
    <location>
        <begin position="118"/>
        <end position="134"/>
    </location>
</feature>
<feature type="signal peptide" evidence="2">
    <location>
        <begin position="1"/>
        <end position="25"/>
    </location>
</feature>
<feature type="transmembrane region" description="Helical" evidence="1">
    <location>
        <begin position="146"/>
        <end position="168"/>
    </location>
</feature>
<sequence>MPLRPLARRLSLAAVACLLPTVAFAHGGHGDGGGLAQGFAHPIAGLDHILAMVTVGIFAWQMGGRALWLVPASFVGIMAVGGALGVAGVEVPLVELGIALSVIVLGAVVAAGVEAPPALAMGLVGFFAVFHGHAHGAEMPQDASAFGYGAGFMAATALLHLGGIGLGFAVGKAGEKYGALVVRAAGGLIALGGLGLLGGAL</sequence>
<dbReference type="Pfam" id="PF04955">
    <property type="entry name" value="HupE_UreJ"/>
    <property type="match status" value="1"/>
</dbReference>
<dbReference type="PIRSF" id="PIRSF016919">
    <property type="entry name" value="HupE_UreJ"/>
    <property type="match status" value="1"/>
</dbReference>
<feature type="transmembrane region" description="Helical" evidence="1">
    <location>
        <begin position="41"/>
        <end position="60"/>
    </location>
</feature>
<feature type="transmembrane region" description="Helical" evidence="1">
    <location>
        <begin position="67"/>
        <end position="87"/>
    </location>
</feature>
<comment type="caution">
    <text evidence="3">The sequence shown here is derived from an EMBL/GenBank/DDBJ whole genome shotgun (WGS) entry which is preliminary data.</text>
</comment>
<keyword evidence="2" id="KW-0732">Signal</keyword>
<feature type="transmembrane region" description="Helical" evidence="1">
    <location>
        <begin position="93"/>
        <end position="111"/>
    </location>
</feature>
<feature type="transmembrane region" description="Helical" evidence="1">
    <location>
        <begin position="180"/>
        <end position="200"/>
    </location>
</feature>
<gene>
    <name evidence="3" type="ORF">D3874_08750</name>
</gene>
<dbReference type="OrthoDB" id="9808192at2"/>
<dbReference type="InterPro" id="IPR007038">
    <property type="entry name" value="HupE_UreJ"/>
</dbReference>
<reference evidence="3 4" key="1">
    <citation type="submission" date="2018-09" db="EMBL/GenBank/DDBJ databases">
        <authorList>
            <person name="Zhu H."/>
        </authorList>
    </citation>
    <scope>NUCLEOTIDE SEQUENCE [LARGE SCALE GENOMIC DNA]</scope>
    <source>
        <strain evidence="3 4">K1W22B-8</strain>
    </source>
</reference>
<protein>
    <submittedName>
        <fullName evidence="3">Urease accessory protein</fullName>
    </submittedName>
</protein>
<evidence type="ECO:0000313" key="4">
    <source>
        <dbReference type="Proteomes" id="UP000284605"/>
    </source>
</evidence>
<dbReference type="AlphaFoldDB" id="A0A418WAQ3"/>
<evidence type="ECO:0000256" key="1">
    <source>
        <dbReference type="SAM" id="Phobius"/>
    </source>
</evidence>
<name>A0A418WAQ3_9PROT</name>
<keyword evidence="1" id="KW-1133">Transmembrane helix</keyword>